<dbReference type="PROSITE" id="PS50929">
    <property type="entry name" value="ABC_TM1F"/>
    <property type="match status" value="1"/>
</dbReference>
<dbReference type="RefSeq" id="WP_013019284.1">
    <property type="nucleotide sequence ID" value="NC_013947.1"/>
</dbReference>
<dbReference type="GO" id="GO:0016887">
    <property type="term" value="F:ATP hydrolysis activity"/>
    <property type="evidence" value="ECO:0007669"/>
    <property type="project" value="InterPro"/>
</dbReference>
<dbReference type="FunFam" id="3.40.50.300:FF:001001">
    <property type="entry name" value="Multidrug ABC transporter ATP-binding protein"/>
    <property type="match status" value="1"/>
</dbReference>
<gene>
    <name evidence="13" type="ordered locus">Snas_4061</name>
</gene>
<keyword evidence="4" id="KW-0997">Cell inner membrane</keyword>
<dbReference type="AlphaFoldDB" id="D3Q0W3"/>
<dbReference type="GO" id="GO:0005524">
    <property type="term" value="F:ATP binding"/>
    <property type="evidence" value="ECO:0007669"/>
    <property type="project" value="UniProtKB-KW"/>
</dbReference>
<dbReference type="PANTHER" id="PTHR24221:SF654">
    <property type="entry name" value="ATP-BINDING CASSETTE SUB-FAMILY B MEMBER 6"/>
    <property type="match status" value="1"/>
</dbReference>
<evidence type="ECO:0000256" key="2">
    <source>
        <dbReference type="ARBA" id="ARBA00022448"/>
    </source>
</evidence>
<dbReference type="KEGG" id="sna:Snas_4061"/>
<evidence type="ECO:0000256" key="8">
    <source>
        <dbReference type="ARBA" id="ARBA00022989"/>
    </source>
</evidence>
<keyword evidence="7" id="KW-0067">ATP-binding</keyword>
<dbReference type="Pfam" id="PF00664">
    <property type="entry name" value="ABC_membrane"/>
    <property type="match status" value="1"/>
</dbReference>
<dbReference type="Proteomes" id="UP000000844">
    <property type="component" value="Chromosome"/>
</dbReference>
<dbReference type="SUPFAM" id="SSF52540">
    <property type="entry name" value="P-loop containing nucleoside triphosphate hydrolases"/>
    <property type="match status" value="1"/>
</dbReference>
<evidence type="ECO:0000256" key="1">
    <source>
        <dbReference type="ARBA" id="ARBA00004651"/>
    </source>
</evidence>
<evidence type="ECO:0000259" key="11">
    <source>
        <dbReference type="PROSITE" id="PS50893"/>
    </source>
</evidence>
<evidence type="ECO:0000313" key="14">
    <source>
        <dbReference type="Proteomes" id="UP000000844"/>
    </source>
</evidence>
<dbReference type="InterPro" id="IPR003593">
    <property type="entry name" value="AAA+_ATPase"/>
</dbReference>
<dbReference type="GO" id="GO:0034040">
    <property type="term" value="F:ATPase-coupled lipid transmembrane transporter activity"/>
    <property type="evidence" value="ECO:0007669"/>
    <property type="project" value="TreeGrafter"/>
</dbReference>
<keyword evidence="2" id="KW-0813">Transport</keyword>
<dbReference type="HOGENOM" id="CLU_000604_84_9_11"/>
<evidence type="ECO:0000313" key="13">
    <source>
        <dbReference type="EMBL" id="ADD43713.1"/>
    </source>
</evidence>
<keyword evidence="6" id="KW-0547">Nucleotide-binding</keyword>
<feature type="domain" description="ABC transporter" evidence="11">
    <location>
        <begin position="339"/>
        <end position="572"/>
    </location>
</feature>
<organism evidence="13 14">
    <name type="scientific">Stackebrandtia nassauensis (strain DSM 44728 / CIP 108903 / NRRL B-16338 / NBRC 102104 / LLR-40K-21)</name>
    <dbReference type="NCBI Taxonomy" id="446470"/>
    <lineage>
        <taxon>Bacteria</taxon>
        <taxon>Bacillati</taxon>
        <taxon>Actinomycetota</taxon>
        <taxon>Actinomycetes</taxon>
        <taxon>Glycomycetales</taxon>
        <taxon>Glycomycetaceae</taxon>
        <taxon>Stackebrandtia</taxon>
    </lineage>
</organism>
<evidence type="ECO:0000256" key="9">
    <source>
        <dbReference type="ARBA" id="ARBA00023136"/>
    </source>
</evidence>
<comment type="subcellular location">
    <subcellularLocation>
        <location evidence="1">Cell membrane</location>
        <topology evidence="1">Multi-pass membrane protein</topology>
    </subcellularLocation>
</comment>
<dbReference type="SUPFAM" id="SSF90123">
    <property type="entry name" value="ABC transporter transmembrane region"/>
    <property type="match status" value="1"/>
</dbReference>
<dbReference type="InterPro" id="IPR036640">
    <property type="entry name" value="ABC1_TM_sf"/>
</dbReference>
<feature type="transmembrane region" description="Helical" evidence="10">
    <location>
        <begin position="145"/>
        <end position="174"/>
    </location>
</feature>
<dbReference type="eggNOG" id="COG1132">
    <property type="taxonomic scope" value="Bacteria"/>
</dbReference>
<dbReference type="STRING" id="446470.Snas_4061"/>
<sequence>MNERFPVADRNQVRQALWRLIKLERSAVAGLLVLYLAAAVVGVAAPVLLGEIVDRVSAGDGGVDVLAGLIVASIAAQLVLVRYSRYVGHRFGERALARMREQFVDRILKLPLSKVERAGTGDLMTRNSLDVSTVGTMLRDAIPEIFISLVNAAIILAAVFYLHPLLGLCVFLMVPTVYAGTRWYLKRARDGYLAEGDANTELTETLAATADGARTLEIHRMESERVAAGAETIRHAYKTRRYTLFLRSILFPSLDGSYPLPIAGMLIVGGVLYFNDAISLGVIVAATMLSRQFVEPFDMVLLWVEKLQLGNASLARVEGVGLVEGNGKARDAEPDGDRLKASDVYYTYDGDRDVLHGVSLDVTPGERLAMVGPSGAGKSTLGRILAGIDAPRSGDIALGGVPVTKLPLERLRGLIMLVTQEHHVFRGTLRDNLALADESATDAKMLGALSVVNADWVNDLPEGLDTELGNDTLELDAAQAQQLALARVVLADPHTVILDEATSMLDPTVARHAESALAAALAGRTVIAIAHRLHTAHDAQRVAVIENGRLVELGSHGELTAAGGSYAALWHSWRGDSKN</sequence>
<accession>D3Q0W3</accession>
<feature type="transmembrane region" description="Helical" evidence="10">
    <location>
        <begin position="27"/>
        <end position="49"/>
    </location>
</feature>
<dbReference type="Gene3D" id="1.20.1560.10">
    <property type="entry name" value="ABC transporter type 1, transmembrane domain"/>
    <property type="match status" value="1"/>
</dbReference>
<dbReference type="InterPro" id="IPR039421">
    <property type="entry name" value="Type_1_exporter"/>
</dbReference>
<feature type="transmembrane region" description="Helical" evidence="10">
    <location>
        <begin position="262"/>
        <end position="289"/>
    </location>
</feature>
<dbReference type="InterPro" id="IPR003439">
    <property type="entry name" value="ABC_transporter-like_ATP-bd"/>
</dbReference>
<keyword evidence="3" id="KW-1003">Cell membrane</keyword>
<protein>
    <submittedName>
        <fullName evidence="13">ABC transporter related protein</fullName>
    </submittedName>
</protein>
<dbReference type="CDD" id="cd07346">
    <property type="entry name" value="ABC_6TM_exporters"/>
    <property type="match status" value="1"/>
</dbReference>
<keyword evidence="14" id="KW-1185">Reference proteome</keyword>
<name>D3Q0W3_STANL</name>
<proteinExistence type="predicted"/>
<evidence type="ECO:0000256" key="4">
    <source>
        <dbReference type="ARBA" id="ARBA00022519"/>
    </source>
</evidence>
<dbReference type="GO" id="GO:0140359">
    <property type="term" value="F:ABC-type transporter activity"/>
    <property type="evidence" value="ECO:0007669"/>
    <property type="project" value="InterPro"/>
</dbReference>
<evidence type="ECO:0000256" key="3">
    <source>
        <dbReference type="ARBA" id="ARBA00022475"/>
    </source>
</evidence>
<dbReference type="PROSITE" id="PS50893">
    <property type="entry name" value="ABC_TRANSPORTER_2"/>
    <property type="match status" value="1"/>
</dbReference>
<dbReference type="Gene3D" id="3.40.50.300">
    <property type="entry name" value="P-loop containing nucleotide triphosphate hydrolases"/>
    <property type="match status" value="1"/>
</dbReference>
<evidence type="ECO:0000256" key="7">
    <source>
        <dbReference type="ARBA" id="ARBA00022840"/>
    </source>
</evidence>
<keyword evidence="5 10" id="KW-0812">Transmembrane</keyword>
<keyword evidence="9 10" id="KW-0472">Membrane</keyword>
<feature type="domain" description="ABC transmembrane type-1" evidence="12">
    <location>
        <begin position="29"/>
        <end position="309"/>
    </location>
</feature>
<reference evidence="13 14" key="1">
    <citation type="journal article" date="2009" name="Stand. Genomic Sci.">
        <title>Complete genome sequence of Stackebrandtia nassauensis type strain (LLR-40K-21).</title>
        <authorList>
            <person name="Munk C."/>
            <person name="Lapidus A."/>
            <person name="Copeland A."/>
            <person name="Jando M."/>
            <person name="Mayilraj S."/>
            <person name="Glavina Del Rio T."/>
            <person name="Nolan M."/>
            <person name="Chen F."/>
            <person name="Lucas S."/>
            <person name="Tice H."/>
            <person name="Cheng J.F."/>
            <person name="Han C."/>
            <person name="Detter J.C."/>
            <person name="Bruce D."/>
            <person name="Goodwin L."/>
            <person name="Chain P."/>
            <person name="Pitluck S."/>
            <person name="Goker M."/>
            <person name="Ovchinikova G."/>
            <person name="Pati A."/>
            <person name="Ivanova N."/>
            <person name="Mavromatis K."/>
            <person name="Chen A."/>
            <person name="Palaniappan K."/>
            <person name="Land M."/>
            <person name="Hauser L."/>
            <person name="Chang Y.J."/>
            <person name="Jeffries C.D."/>
            <person name="Bristow J."/>
            <person name="Eisen J.A."/>
            <person name="Markowitz V."/>
            <person name="Hugenholtz P."/>
            <person name="Kyrpides N.C."/>
            <person name="Klenk H.P."/>
        </authorList>
    </citation>
    <scope>NUCLEOTIDE SEQUENCE [LARGE SCALE GENOMIC DNA]</scope>
    <source>
        <strain evidence="14">DSM 44728 / CIP 108903 / NRRL B-16338 / NBRC 102104 / LLR-40K-21</strain>
    </source>
</reference>
<evidence type="ECO:0000259" key="12">
    <source>
        <dbReference type="PROSITE" id="PS50929"/>
    </source>
</evidence>
<dbReference type="GO" id="GO:0005886">
    <property type="term" value="C:plasma membrane"/>
    <property type="evidence" value="ECO:0007669"/>
    <property type="project" value="UniProtKB-SubCell"/>
</dbReference>
<dbReference type="InterPro" id="IPR027417">
    <property type="entry name" value="P-loop_NTPase"/>
</dbReference>
<keyword evidence="8 10" id="KW-1133">Transmembrane helix</keyword>
<dbReference type="OrthoDB" id="9806127at2"/>
<evidence type="ECO:0000256" key="5">
    <source>
        <dbReference type="ARBA" id="ARBA00022692"/>
    </source>
</evidence>
<evidence type="ECO:0000256" key="6">
    <source>
        <dbReference type="ARBA" id="ARBA00022741"/>
    </source>
</evidence>
<dbReference type="SMART" id="SM00382">
    <property type="entry name" value="AAA"/>
    <property type="match status" value="1"/>
</dbReference>
<feature type="transmembrane region" description="Helical" evidence="10">
    <location>
        <begin position="61"/>
        <end position="81"/>
    </location>
</feature>
<dbReference type="PANTHER" id="PTHR24221">
    <property type="entry name" value="ATP-BINDING CASSETTE SUB-FAMILY B"/>
    <property type="match status" value="1"/>
</dbReference>
<dbReference type="Pfam" id="PF00005">
    <property type="entry name" value="ABC_tran"/>
    <property type="match status" value="1"/>
</dbReference>
<dbReference type="InterPro" id="IPR011527">
    <property type="entry name" value="ABC1_TM_dom"/>
</dbReference>
<evidence type="ECO:0000256" key="10">
    <source>
        <dbReference type="SAM" id="Phobius"/>
    </source>
</evidence>
<dbReference type="EMBL" id="CP001778">
    <property type="protein sequence ID" value="ADD43713.1"/>
    <property type="molecule type" value="Genomic_DNA"/>
</dbReference>